<protein>
    <submittedName>
        <fullName evidence="1">Uncharacterized protein</fullName>
    </submittedName>
</protein>
<comment type="caution">
    <text evidence="1">The sequence shown here is derived from an EMBL/GenBank/DDBJ whole genome shotgun (WGS) entry which is preliminary data.</text>
</comment>
<dbReference type="EMBL" id="MTYH01000081">
    <property type="protein sequence ID" value="PNP39495.1"/>
    <property type="molecule type" value="Genomic_DNA"/>
</dbReference>
<name>A0A2K0T1U0_9HYPO</name>
<dbReference type="OrthoDB" id="310870at2759"/>
<sequence length="90" mass="10006">MPIRVKLKPQPVREGSPFSARYDAVELPYIGPDDSFRLVVKKLSQYFTDAVELPSTFDQLRTTSAGDCLRLLVNHLTDTCANPAIVNALL</sequence>
<organism evidence="1 2">
    <name type="scientific">Trichoderma gamsii</name>
    <dbReference type="NCBI Taxonomy" id="398673"/>
    <lineage>
        <taxon>Eukaryota</taxon>
        <taxon>Fungi</taxon>
        <taxon>Dikarya</taxon>
        <taxon>Ascomycota</taxon>
        <taxon>Pezizomycotina</taxon>
        <taxon>Sordariomycetes</taxon>
        <taxon>Hypocreomycetidae</taxon>
        <taxon>Hypocreales</taxon>
        <taxon>Hypocreaceae</taxon>
        <taxon>Trichoderma</taxon>
    </lineage>
</organism>
<reference evidence="1 2" key="1">
    <citation type="submission" date="2017-02" db="EMBL/GenBank/DDBJ databases">
        <title>Genomes of Trichoderma spp. with biocontrol activity.</title>
        <authorList>
            <person name="Gardiner D."/>
            <person name="Kazan K."/>
            <person name="Vos C."/>
            <person name="Harvey P."/>
        </authorList>
    </citation>
    <scope>NUCLEOTIDE SEQUENCE [LARGE SCALE GENOMIC DNA]</scope>
    <source>
        <strain evidence="1 2">A5MH</strain>
    </source>
</reference>
<dbReference type="AlphaFoldDB" id="A0A2K0T1U0"/>
<dbReference type="Proteomes" id="UP000236546">
    <property type="component" value="Unassembled WGS sequence"/>
</dbReference>
<accession>A0A2K0T1U0</accession>
<proteinExistence type="predicted"/>
<evidence type="ECO:0000313" key="2">
    <source>
        <dbReference type="Proteomes" id="UP000236546"/>
    </source>
</evidence>
<evidence type="ECO:0000313" key="1">
    <source>
        <dbReference type="EMBL" id="PNP39495.1"/>
    </source>
</evidence>
<gene>
    <name evidence="1" type="ORF">TGAMA5MH_08513</name>
</gene>